<feature type="region of interest" description="Disordered" evidence="4">
    <location>
        <begin position="2554"/>
        <end position="2932"/>
    </location>
</feature>
<feature type="region of interest" description="Disordered" evidence="4">
    <location>
        <begin position="1405"/>
        <end position="1493"/>
    </location>
</feature>
<evidence type="ECO:0000259" key="5">
    <source>
        <dbReference type="Pfam" id="PF05205"/>
    </source>
</evidence>
<evidence type="ECO:0000256" key="1">
    <source>
        <dbReference type="ARBA" id="ARBA00004286"/>
    </source>
</evidence>
<reference evidence="6" key="2">
    <citation type="submission" date="2025-08" db="UniProtKB">
        <authorList>
            <consortium name="Ensembl"/>
        </authorList>
    </citation>
    <scope>IDENTIFICATION</scope>
    <source>
        <strain evidence="6">Thoroughbred</strain>
    </source>
</reference>
<feature type="compositionally biased region" description="Low complexity" evidence="4">
    <location>
        <begin position="1483"/>
        <end position="1493"/>
    </location>
</feature>
<keyword evidence="7" id="KW-1185">Reference proteome</keyword>
<feature type="compositionally biased region" description="Polar residues" evidence="4">
    <location>
        <begin position="1833"/>
        <end position="1842"/>
    </location>
</feature>
<feature type="compositionally biased region" description="Basic and acidic residues" evidence="4">
    <location>
        <begin position="616"/>
        <end position="717"/>
    </location>
</feature>
<feature type="compositionally biased region" description="Basic and acidic residues" evidence="4">
    <location>
        <begin position="811"/>
        <end position="823"/>
    </location>
</feature>
<evidence type="ECO:0000256" key="4">
    <source>
        <dbReference type="SAM" id="MobiDB-lite"/>
    </source>
</evidence>
<feature type="compositionally biased region" description="Basic and acidic residues" evidence="4">
    <location>
        <begin position="749"/>
        <end position="797"/>
    </location>
</feature>
<dbReference type="GeneTree" id="ENSGT00940000156198"/>
<dbReference type="InterPro" id="IPR043244">
    <property type="entry name" value="BOD1L1"/>
</dbReference>
<feature type="compositionally biased region" description="Polar residues" evidence="4">
    <location>
        <begin position="1036"/>
        <end position="1046"/>
    </location>
</feature>
<feature type="compositionally biased region" description="Polar residues" evidence="4">
    <location>
        <begin position="2883"/>
        <end position="2901"/>
    </location>
</feature>
<evidence type="ECO:0000313" key="6">
    <source>
        <dbReference type="Ensembl" id="ENSECAP00000060032.1"/>
    </source>
</evidence>
<dbReference type="PANTHER" id="PTHR47391:SF1">
    <property type="entry name" value="BIORIENTATION OF CHROMOSOMES IN CELL DIVISION 1 LIKE 1"/>
    <property type="match status" value="1"/>
</dbReference>
<sequence length="2932" mass="318730">MIVNHLKSQGLFDQFRRDCLADVDTKPAYQNLRQRVDNFVANHLATHTWSPHLNKNQLRNNIRQQVLKSGMLESGIDRIISQVVDPKINHTFRPQVEKAVHEFLATLNHKEEASGSTAPDDEKPDSSIITQGVPAPGPSANVANDAMSILETITSLNQEASAARASTEVSSAKASERVSKKLPSQPSTDTSTEKERASEDMIDKEKSTPDSAGEGMEISPKSEEFNDLPCAVEEIKNHTKESNSSILLNKDIQQESGDQKNKSTDKGEKKADSNEKGERKKEKKEKTEKKFDHSKRSEDTQKVKDERQPKDKEVECSKLPSEKNSNKAKIIEGTKEDCSLIDSDVDGLTDITVSSVHTSDLSSFEEDTEEEVVMSDSMEEGEITSDDEEKNKQNKTKTPASDPGEGKAKSVRHSYVHKPYLYSKYYSDSDDELTVEQRRQSIAKEKEERLLRRQINREKLEEKRKQKAEKTKSSKAKTQGKNNMDLEESSTKSSEPKAPRIKEVLKERKVLEKKVALSKKRKKDSRNVEENSKKKQQSEEDAKETLKTNEHCEKEKASSSKDLKHVHAKNEPSKPARRLSESLHAADENKNEPKIEREHKRRTSTPVVVEGTQEESDTRDGKRQMERSESGTEEPQKQKSTVKNEKHLKKDDSETPHVKNLPKKEAKSSKEKLEKEKTVSEDKLSMKHKYKGDSMHKTGDETELHSSEKGLRVDESIQKQSQQTKLSSDDKAERKSKHRNERKLSVLGKDGKPVSEYIIKTDENVRKENNKKERHVSTEKTKAEHKSRRSSDSKIQKDSLSSKQHGITLQRRSESYSEDKCDTDSTNLDSNSKPEEILHKEKRRTKSLLEDKLMLKAKSKSQGKQLKVVETELQESITKQATTPKPDKEKNTEESDSDRQRKSKVEDKPEETGLEPVLENAASAHGTQKDSSHRAKLLLAKEKCKGDKDSVSSRLERKLSDGHKSRSLKHSSKDVKKKEENKSDDKEGKEVDSNHEKTRGNSSVLEKKLSRRLCENRRGSLSQEMTKGEEKLAVNTFGTPSSSSLQRPKRSGDTTLIPEQEPMEIDSEAAVENLFEVSKNQDSSSNSSQQDVDSENGMKQKTTATVLKDELRTSTVDSKTAVPACKLGRATGVVSNSEKHTDHKITLTKKVHIESAVSKPNPGEKEPTQATHEVNVDSETSHRILPHALSENDKAQKNLKNTTKPTEEHNAQGDAAVEHSTNLDPSPSLSSVTVVPQKQSHDSDAIPLVDKRTVLEGGTASTSPVDHPHIPSQSLAVRESEAPGTSDSKEGGTVSTVDTPAKASIDSKRHIPEGYQATVLENKQGKVNMPLGSEFTDVIMENENVHKVRGLMDMAQKDDLITEPSSKQTFRAAVENGTKNGIAVDHVVGMSTGKDTETIELRHSRGPGEVENMSIDVERRNENSEVDTSAGSNTTSSVLEQRNGKTENVTTGSGRAEKTSVATSTEGKDDNVNSIPVKAGDATTTSSETGEGEVAVPCTSIEADEGFITGACCRNNPLHIGAEASECTVFAAAEEGGGIVTEGFAESETFLTSTKEGEIRECTMAESEEAAADPVTAHTVKIEDNVNSVVTEEKDDAVTSAGSEEKCDDGSSSRDSEIVEGTVTFISEVESDGAVTSAGTEIREGSLGSEEVDGFQRNTMRMGCTKETEGTVTCTGAERRSDNFVMCSVTGAGPQEERMVTGAAVILVDNNTPPGTSATQEGDGSVNDGTEGESAVTSTGIMEEDGEGPASCTGSEESSEGFAISSESEENGESAMDSTVAKEVTNVPLVAAGPCDDEGIVTSTGAKEEDDEGEGVVTSTGRGNEVGHASTCMVESSVTSAVSGKGEGAPVPEGCEGPMTSVASDQSASQLTRKEKVEDTPISTGLVGGSYEVLVSGAVPEYEVHHTLPSEKEDEGIITSVENEECDGLMATTASDSITNQTCLGGGKSQGKGLMISTSTTNDCITQLSMIADVEGHSSALRTEENMEGTRVNVEEFEAPMPSAVSGDESQLPATRTEEKDECAMISTSIGEEFEVRISSATTIKDAESQQTVATVEERAKGPMLASTDDFEGPMPSAPTEVDSPLASTSKEEKDECALISTSIAEECEASISGVAVENENEQSLTVMEEKDGSAVISTSSVEDCEGPVSSAVPQEEVHPSVTPVEEISDTTMISTSTTEGCEAVMMGAVPPDEDQPTVARMEDLSDAAVISTSTAECVLIVTGLDRHEENRLTADNPEGKHDLSAAKASKYEVPMPSLIAENNCQHPGPFTGGREVGPVMAVSSKEGRDSTSISVLSAEGGQPGAVCTQEKERHGKDCLGKVSPTGRGQNASTLPLVNAEEKSVQLSSVEREDKSPEAGTAGDSTTGSCSAERGEERSADSPVHLRGPEQTCGQMAEDSAVSIGCLTAKHTGAIEAGDMPQVKDAAAEPSSPPPDQQRPEGNLKTTVTECINGQESEVAPSHTTVLPAAFDVALSAPKCEQNLTIESDHSGTWTVQVSAEKTGDGNGMTKLLQEEGDLEVTVSSQENLCNKGNEESPTNVLGGLELKANLKTETFVPTEEEKNPEILAPPESPRGKKSSGLAKLQREPSLVNESLNVENSGSRTNEEIHSKPHNKEEISSGRKDSTEVVRGHSVEANPKEVEEEERHMPKRKRKKHYPSSEDELDDNPDVLDSKIETAQRQCSETELQDAKEENSGDLEELSKPTSKTNSTASRCMEEKDEYSSSEAAGEKTEQNDDDNIKSQEEDQPVIIKRKRGRPRKYPVETALKTKEDCKTDTGIVTVDQSPPGGKLKVMQTDESNKETPNLQERSISNDDGEEKTIASVRRRGRKPKRSLTLSDEAESSEPERKRQKSVSEATEDKKDQESDEEEEEEEEDEPLGATTRSSTRSEAQRSKAQLSPPTKRKREVSPPGARTRGQQRVEEAPVKKAKR</sequence>
<dbReference type="PANTHER" id="PTHR47391">
    <property type="entry name" value="BIORIENTATION OF CHROMOSOMES IN CELL DIVISION 1 LIKE 1"/>
    <property type="match status" value="1"/>
</dbReference>
<feature type="region of interest" description="Disordered" evidence="4">
    <location>
        <begin position="164"/>
        <end position="332"/>
    </location>
</feature>
<feature type="compositionally biased region" description="Basic and acidic residues" evidence="4">
    <location>
        <begin position="1239"/>
        <end position="1254"/>
    </location>
</feature>
<feature type="compositionally biased region" description="Basic and acidic residues" evidence="4">
    <location>
        <begin position="257"/>
        <end position="332"/>
    </location>
</feature>
<feature type="compositionally biased region" description="Basic residues" evidence="4">
    <location>
        <begin position="2649"/>
        <end position="2658"/>
    </location>
</feature>
<feature type="compositionally biased region" description="Low complexity" evidence="4">
    <location>
        <begin position="1076"/>
        <end position="1091"/>
    </location>
</feature>
<feature type="region of interest" description="Disordered" evidence="4">
    <location>
        <begin position="2416"/>
        <end position="2445"/>
    </location>
</feature>
<feature type="region of interest" description="Disordered" evidence="4">
    <location>
        <begin position="2286"/>
        <end position="2396"/>
    </location>
</feature>
<feature type="compositionally biased region" description="Polar residues" evidence="4">
    <location>
        <begin position="2704"/>
        <end position="2714"/>
    </location>
</feature>
<feature type="compositionally biased region" description="Polar residues" evidence="4">
    <location>
        <begin position="1426"/>
        <end position="1453"/>
    </location>
</feature>
<feature type="compositionally biased region" description="Polar residues" evidence="4">
    <location>
        <begin position="874"/>
        <end position="883"/>
    </location>
</feature>
<feature type="compositionally biased region" description="Basic and acidic residues" evidence="4">
    <location>
        <begin position="2920"/>
        <end position="2932"/>
    </location>
</feature>
<protein>
    <submittedName>
        <fullName evidence="6">Biorientation of chromosomes in cell division 1 like 1</fullName>
    </submittedName>
</protein>
<comment type="similarity">
    <text evidence="2">Belongs to the BOD1 family.</text>
</comment>
<dbReference type="Pfam" id="PF05205">
    <property type="entry name" value="COMPASS-Shg1"/>
    <property type="match status" value="1"/>
</dbReference>
<feature type="compositionally biased region" description="Basic and acidic residues" evidence="4">
    <location>
        <begin position="971"/>
        <end position="1018"/>
    </location>
</feature>
<feature type="compositionally biased region" description="Acidic residues" evidence="4">
    <location>
        <begin position="363"/>
        <end position="388"/>
    </location>
</feature>
<name>A0A9L0RC15_HORSE</name>
<feature type="compositionally biased region" description="Polar residues" evidence="4">
    <location>
        <begin position="798"/>
        <end position="807"/>
    </location>
</feature>
<proteinExistence type="inferred from homology"/>
<feature type="compositionally biased region" description="Polar residues" evidence="4">
    <location>
        <begin position="1861"/>
        <end position="1871"/>
    </location>
</feature>
<dbReference type="Ensembl" id="ENSECAT00000119805.1">
    <property type="protein sequence ID" value="ENSECAP00000060032.1"/>
    <property type="gene ID" value="ENSECAG00000010410.3"/>
</dbReference>
<dbReference type="GO" id="GO:0005694">
    <property type="term" value="C:chromosome"/>
    <property type="evidence" value="ECO:0007669"/>
    <property type="project" value="UniProtKB-SubCell"/>
</dbReference>
<feature type="compositionally biased region" description="Basic and acidic residues" evidence="4">
    <location>
        <begin position="2310"/>
        <end position="2320"/>
    </location>
</feature>
<feature type="compositionally biased region" description="Basic and acidic residues" evidence="4">
    <location>
        <begin position="191"/>
        <end position="208"/>
    </location>
</feature>
<feature type="region of interest" description="Disordered" evidence="4">
    <location>
        <begin position="356"/>
        <end position="414"/>
    </location>
</feature>
<feature type="compositionally biased region" description="Basic and acidic residues" evidence="4">
    <location>
        <begin position="2729"/>
        <end position="2745"/>
    </location>
</feature>
<feature type="compositionally biased region" description="Basic residues" evidence="4">
    <location>
        <begin position="2752"/>
        <end position="2761"/>
    </location>
</feature>
<comment type="subcellular location">
    <subcellularLocation>
        <location evidence="1">Chromosome</location>
    </subcellularLocation>
</comment>
<gene>
    <name evidence="6" type="primary">BOD1L1</name>
</gene>
<feature type="compositionally biased region" description="Acidic residues" evidence="4">
    <location>
        <begin position="2866"/>
        <end position="2879"/>
    </location>
</feature>
<evidence type="ECO:0000256" key="3">
    <source>
        <dbReference type="ARBA" id="ARBA00022454"/>
    </source>
</evidence>
<dbReference type="Proteomes" id="UP000002281">
    <property type="component" value="Chromosome 3"/>
</dbReference>
<feature type="compositionally biased region" description="Polar residues" evidence="4">
    <location>
        <begin position="2592"/>
        <end position="2604"/>
    </location>
</feature>
<dbReference type="InterPro" id="IPR055264">
    <property type="entry name" value="BOD1/SHG1_dom"/>
</dbReference>
<feature type="compositionally biased region" description="Basic and acidic residues" evidence="4">
    <location>
        <begin position="1603"/>
        <end position="1616"/>
    </location>
</feature>
<feature type="compositionally biased region" description="Basic and acidic residues" evidence="4">
    <location>
        <begin position="927"/>
        <end position="964"/>
    </location>
</feature>
<accession>A0A9L0RC15</accession>
<organism evidence="6 7">
    <name type="scientific">Equus caballus</name>
    <name type="common">Horse</name>
    <dbReference type="NCBI Taxonomy" id="9796"/>
    <lineage>
        <taxon>Eukaryota</taxon>
        <taxon>Metazoa</taxon>
        <taxon>Chordata</taxon>
        <taxon>Craniata</taxon>
        <taxon>Vertebrata</taxon>
        <taxon>Euteleostomi</taxon>
        <taxon>Mammalia</taxon>
        <taxon>Eutheria</taxon>
        <taxon>Laurasiatheria</taxon>
        <taxon>Perissodactyla</taxon>
        <taxon>Equidae</taxon>
        <taxon>Equus</taxon>
    </lineage>
</organism>
<feature type="compositionally biased region" description="Basic and acidic residues" evidence="4">
    <location>
        <begin position="885"/>
        <end position="911"/>
    </location>
</feature>
<feature type="region of interest" description="Disordered" evidence="4">
    <location>
        <begin position="442"/>
        <end position="1063"/>
    </location>
</feature>
<feature type="compositionally biased region" description="Basic and acidic residues" evidence="4">
    <location>
        <begin position="2340"/>
        <end position="2357"/>
    </location>
</feature>
<feature type="region of interest" description="Disordered" evidence="4">
    <location>
        <begin position="1710"/>
        <end position="1877"/>
    </location>
</feature>
<feature type="compositionally biased region" description="Basic residues" evidence="4">
    <location>
        <begin position="2825"/>
        <end position="2834"/>
    </location>
</feature>
<feature type="compositionally biased region" description="Acidic residues" evidence="4">
    <location>
        <begin position="2661"/>
        <end position="2670"/>
    </location>
</feature>
<feature type="compositionally biased region" description="Polar residues" evidence="4">
    <location>
        <begin position="1710"/>
        <end position="1722"/>
    </location>
</feature>
<evidence type="ECO:0000313" key="7">
    <source>
        <dbReference type="Proteomes" id="UP000002281"/>
    </source>
</evidence>
<feature type="region of interest" description="Disordered" evidence="4">
    <location>
        <begin position="1592"/>
        <end position="1616"/>
    </location>
</feature>
<feature type="compositionally biased region" description="Basic and acidic residues" evidence="4">
    <location>
        <begin position="2605"/>
        <end position="2648"/>
    </location>
</feature>
<feature type="compositionally biased region" description="Low complexity" evidence="4">
    <location>
        <begin position="1225"/>
        <end position="1236"/>
    </location>
</feature>
<feature type="region of interest" description="Disordered" evidence="4">
    <location>
        <begin position="2065"/>
        <end position="2092"/>
    </location>
</feature>
<evidence type="ECO:0000256" key="2">
    <source>
        <dbReference type="ARBA" id="ARBA00008463"/>
    </source>
</evidence>
<feature type="compositionally biased region" description="Basic and acidic residues" evidence="4">
    <location>
        <begin position="494"/>
        <end position="515"/>
    </location>
</feature>
<feature type="region of interest" description="Disordered" evidence="4">
    <location>
        <begin position="1076"/>
        <end position="1118"/>
    </location>
</feature>
<feature type="compositionally biased region" description="Polar residues" evidence="4">
    <location>
        <begin position="2327"/>
        <end position="2336"/>
    </location>
</feature>
<feature type="domain" description="BOD1/SHG1" evidence="5">
    <location>
        <begin position="2"/>
        <end position="97"/>
    </location>
</feature>
<reference evidence="6" key="3">
    <citation type="submission" date="2025-09" db="UniProtKB">
        <authorList>
            <consortium name="Ensembl"/>
        </authorList>
    </citation>
    <scope>IDENTIFICATION</scope>
    <source>
        <strain evidence="6">Thoroughbred</strain>
    </source>
</reference>
<feature type="compositionally biased region" description="Basic and acidic residues" evidence="4">
    <location>
        <begin position="442"/>
        <end position="472"/>
    </location>
</feature>
<feature type="compositionally biased region" description="Basic and acidic residues" evidence="4">
    <location>
        <begin position="525"/>
        <end position="598"/>
    </location>
</feature>
<feature type="region of interest" description="Disordered" evidence="4">
    <location>
        <begin position="110"/>
        <end position="142"/>
    </location>
</feature>
<reference evidence="6 7" key="1">
    <citation type="journal article" date="2009" name="Science">
        <title>Genome sequence, comparative analysis, and population genetics of the domestic horse.</title>
        <authorList>
            <consortium name="Broad Institute Genome Sequencing Platform"/>
            <consortium name="Broad Institute Whole Genome Assembly Team"/>
            <person name="Wade C.M."/>
            <person name="Giulotto E."/>
            <person name="Sigurdsson S."/>
            <person name="Zoli M."/>
            <person name="Gnerre S."/>
            <person name="Imsland F."/>
            <person name="Lear T.L."/>
            <person name="Adelson D.L."/>
            <person name="Bailey E."/>
            <person name="Bellone R.R."/>
            <person name="Bloecker H."/>
            <person name="Distl O."/>
            <person name="Edgar R.C."/>
            <person name="Garber M."/>
            <person name="Leeb T."/>
            <person name="Mauceli E."/>
            <person name="MacLeod J.N."/>
            <person name="Penedo M.C.T."/>
            <person name="Raison J.M."/>
            <person name="Sharpe T."/>
            <person name="Vogel J."/>
            <person name="Andersson L."/>
            <person name="Antczak D.F."/>
            <person name="Biagi T."/>
            <person name="Binns M.M."/>
            <person name="Chowdhary B.P."/>
            <person name="Coleman S.J."/>
            <person name="Della Valle G."/>
            <person name="Fryc S."/>
            <person name="Guerin G."/>
            <person name="Hasegawa T."/>
            <person name="Hill E.W."/>
            <person name="Jurka J."/>
            <person name="Kiialainen A."/>
            <person name="Lindgren G."/>
            <person name="Liu J."/>
            <person name="Magnani E."/>
            <person name="Mickelson J.R."/>
            <person name="Murray J."/>
            <person name="Nergadze S.G."/>
            <person name="Onofrio R."/>
            <person name="Pedroni S."/>
            <person name="Piras M.F."/>
            <person name="Raudsepp T."/>
            <person name="Rocchi M."/>
            <person name="Roeed K.H."/>
            <person name="Ryder O.A."/>
            <person name="Searle S."/>
            <person name="Skow L."/>
            <person name="Swinburne J.E."/>
            <person name="Syvaenen A.C."/>
            <person name="Tozaki T."/>
            <person name="Valberg S.J."/>
            <person name="Vaudin M."/>
            <person name="White J.R."/>
            <person name="Zody M.C."/>
            <person name="Lander E.S."/>
            <person name="Lindblad-Toh K."/>
        </authorList>
    </citation>
    <scope>NUCLEOTIDE SEQUENCE [LARGE SCALE GENOMIC DNA]</scope>
    <source>
        <strain evidence="6 7">Thoroughbred</strain>
    </source>
</reference>
<feature type="region of interest" description="Disordered" evidence="4">
    <location>
        <begin position="1133"/>
        <end position="1310"/>
    </location>
</feature>
<keyword evidence="3" id="KW-0158">Chromosome</keyword>